<reference evidence="2 3" key="1">
    <citation type="submission" date="2019-02" db="EMBL/GenBank/DDBJ databases">
        <title>Deep-cultivation of Planctomycetes and their phenomic and genomic characterization uncovers novel biology.</title>
        <authorList>
            <person name="Wiegand S."/>
            <person name="Jogler M."/>
            <person name="Boedeker C."/>
            <person name="Pinto D."/>
            <person name="Vollmers J."/>
            <person name="Rivas-Marin E."/>
            <person name="Kohn T."/>
            <person name="Peeters S.H."/>
            <person name="Heuer A."/>
            <person name="Rast P."/>
            <person name="Oberbeckmann S."/>
            <person name="Bunk B."/>
            <person name="Jeske O."/>
            <person name="Meyerdierks A."/>
            <person name="Storesund J.E."/>
            <person name="Kallscheuer N."/>
            <person name="Luecker S."/>
            <person name="Lage O.M."/>
            <person name="Pohl T."/>
            <person name="Merkel B.J."/>
            <person name="Hornburger P."/>
            <person name="Mueller R.-W."/>
            <person name="Bruemmer F."/>
            <person name="Labrenz M."/>
            <person name="Spormann A.M."/>
            <person name="Op den Camp H."/>
            <person name="Overmann J."/>
            <person name="Amann R."/>
            <person name="Jetten M.S.M."/>
            <person name="Mascher T."/>
            <person name="Medema M.H."/>
            <person name="Devos D.P."/>
            <person name="Kaster A.-K."/>
            <person name="Ovreas L."/>
            <person name="Rohde M."/>
            <person name="Galperin M.Y."/>
            <person name="Jogler C."/>
        </authorList>
    </citation>
    <scope>NUCLEOTIDE SEQUENCE [LARGE SCALE GENOMIC DNA]</scope>
    <source>
        <strain evidence="2 3">Pla85_3_4</strain>
    </source>
</reference>
<evidence type="ECO:0008006" key="4">
    <source>
        <dbReference type="Google" id="ProtNLM"/>
    </source>
</evidence>
<gene>
    <name evidence="2" type="ORF">Pla8534_49870</name>
</gene>
<organism evidence="2 3">
    <name type="scientific">Lignipirellula cremea</name>
    <dbReference type="NCBI Taxonomy" id="2528010"/>
    <lineage>
        <taxon>Bacteria</taxon>
        <taxon>Pseudomonadati</taxon>
        <taxon>Planctomycetota</taxon>
        <taxon>Planctomycetia</taxon>
        <taxon>Pirellulales</taxon>
        <taxon>Pirellulaceae</taxon>
        <taxon>Lignipirellula</taxon>
    </lineage>
</organism>
<dbReference type="KEGG" id="lcre:Pla8534_49870"/>
<dbReference type="AlphaFoldDB" id="A0A518DZ79"/>
<name>A0A518DZ79_9BACT</name>
<dbReference type="InterPro" id="IPR019546">
    <property type="entry name" value="TAT_signal_bac_arc"/>
</dbReference>
<dbReference type="RefSeq" id="WP_197442542.1">
    <property type="nucleotide sequence ID" value="NZ_CP036433.1"/>
</dbReference>
<dbReference type="PROSITE" id="PS51318">
    <property type="entry name" value="TAT"/>
    <property type="match status" value="1"/>
</dbReference>
<dbReference type="Gene3D" id="3.40.720.10">
    <property type="entry name" value="Alkaline Phosphatase, subunit A"/>
    <property type="match status" value="1"/>
</dbReference>
<dbReference type="PANTHER" id="PTHR43737">
    <property type="entry name" value="BLL7424 PROTEIN"/>
    <property type="match status" value="1"/>
</dbReference>
<dbReference type="Pfam" id="PF07394">
    <property type="entry name" value="DUF1501"/>
    <property type="match status" value="1"/>
</dbReference>
<dbReference type="Proteomes" id="UP000317648">
    <property type="component" value="Chromosome"/>
</dbReference>
<keyword evidence="1" id="KW-0732">Signal</keyword>
<evidence type="ECO:0000256" key="1">
    <source>
        <dbReference type="SAM" id="SignalP"/>
    </source>
</evidence>
<dbReference type="SUPFAM" id="SSF53649">
    <property type="entry name" value="Alkaline phosphatase-like"/>
    <property type="match status" value="1"/>
</dbReference>
<dbReference type="InterPro" id="IPR017850">
    <property type="entry name" value="Alkaline_phosphatase_core_sf"/>
</dbReference>
<dbReference type="InterPro" id="IPR006311">
    <property type="entry name" value="TAT_signal"/>
</dbReference>
<feature type="chain" id="PRO_5021806744" description="DUF1501 domain-containing protein" evidence="1">
    <location>
        <begin position="26"/>
        <end position="442"/>
    </location>
</feature>
<proteinExistence type="predicted"/>
<dbReference type="InterPro" id="IPR010869">
    <property type="entry name" value="DUF1501"/>
</dbReference>
<keyword evidence="3" id="KW-1185">Reference proteome</keyword>
<dbReference type="PANTHER" id="PTHR43737:SF1">
    <property type="entry name" value="DUF1501 DOMAIN-CONTAINING PROTEIN"/>
    <property type="match status" value="1"/>
</dbReference>
<sequence precursor="true">MITRRSFLTGIAAAPGILATGSLWADDKIVAANPLPLHHPGKVKSIIFYYCKGGPSQAHTFDKPGRIEDPALYPWDFQKCGQSGLEISELFPRLQTVADDLCVIRSGYGAIASHAEAGLYIFTGASKLGASLGAWMLHGLGSGNPNLPGHVLLTGRAAGDKWAVSDGEVHGGARAVGAGGLPPALQAQKVSDLQEPIANLDGPLTGAAQQRWLAELRATNAAFAARHPHAAQLTARDESYRSAYRMQTAAPEAFDFSQEAEDPAIRKLYGLDPQETRSTGVKLLLARRLVERGVRFIVVPSVSVPGGRGDWDTHTPTQVREALPKLSLACDQPLTGLITDLKQRGLLDQTLVVWGGEMGRGGAGHMNHNGSAFCWWMAGGGVRPGFVYGATDEQGFTAVEKPIHVRDLHATMLWMCGLDHRQMQHNGVGFDTTCKVAQGIIA</sequence>
<dbReference type="EMBL" id="CP036433">
    <property type="protein sequence ID" value="QDU97142.1"/>
    <property type="molecule type" value="Genomic_DNA"/>
</dbReference>
<evidence type="ECO:0000313" key="3">
    <source>
        <dbReference type="Proteomes" id="UP000317648"/>
    </source>
</evidence>
<evidence type="ECO:0000313" key="2">
    <source>
        <dbReference type="EMBL" id="QDU97142.1"/>
    </source>
</evidence>
<dbReference type="NCBIfam" id="TIGR01409">
    <property type="entry name" value="TAT_signal_seq"/>
    <property type="match status" value="1"/>
</dbReference>
<feature type="signal peptide" evidence="1">
    <location>
        <begin position="1"/>
        <end position="25"/>
    </location>
</feature>
<protein>
    <recommendedName>
        <fullName evidence="4">DUF1501 domain-containing protein</fullName>
    </recommendedName>
</protein>
<accession>A0A518DZ79</accession>